<evidence type="ECO:0000256" key="1">
    <source>
        <dbReference type="ARBA" id="ARBA00001974"/>
    </source>
</evidence>
<dbReference type="PROSITE" id="PS00076">
    <property type="entry name" value="PYRIDINE_REDOX_1"/>
    <property type="match status" value="1"/>
</dbReference>
<keyword evidence="4 9" id="KW-0274">FAD</keyword>
<dbReference type="InterPro" id="IPR023753">
    <property type="entry name" value="FAD/NAD-binding_dom"/>
</dbReference>
<evidence type="ECO:0000256" key="6">
    <source>
        <dbReference type="ARBA" id="ARBA00023002"/>
    </source>
</evidence>
<dbReference type="Pfam" id="PF07992">
    <property type="entry name" value="Pyr_redox_2"/>
    <property type="match status" value="1"/>
</dbReference>
<dbReference type="Gene3D" id="3.50.50.60">
    <property type="entry name" value="FAD/NAD(P)-binding domain"/>
    <property type="match status" value="2"/>
</dbReference>
<keyword evidence="5" id="KW-0521">NADP</keyword>
<evidence type="ECO:0000259" key="10">
    <source>
        <dbReference type="Pfam" id="PF02852"/>
    </source>
</evidence>
<name>A0ABV9NYF9_9BACI</name>
<comment type="similarity">
    <text evidence="2 9">Belongs to the class-I pyridine nucleotide-disulfide oxidoreductase family.</text>
</comment>
<dbReference type="Gene3D" id="3.30.390.30">
    <property type="match status" value="1"/>
</dbReference>
<dbReference type="EMBL" id="JBHSGK010000021">
    <property type="protein sequence ID" value="MFC4738317.1"/>
    <property type="molecule type" value="Genomic_DNA"/>
</dbReference>
<evidence type="ECO:0000256" key="3">
    <source>
        <dbReference type="ARBA" id="ARBA00022630"/>
    </source>
</evidence>
<dbReference type="InterPro" id="IPR001100">
    <property type="entry name" value="Pyr_nuc-diS_OxRdtase"/>
</dbReference>
<feature type="domain" description="FAD/NAD(P)-binding" evidence="11">
    <location>
        <begin position="3"/>
        <end position="320"/>
    </location>
</feature>
<evidence type="ECO:0000256" key="2">
    <source>
        <dbReference type="ARBA" id="ARBA00007532"/>
    </source>
</evidence>
<keyword evidence="3 9" id="KW-0285">Flavoprotein</keyword>
<dbReference type="PANTHER" id="PTHR43014:SF2">
    <property type="entry name" value="MERCURIC REDUCTASE"/>
    <property type="match status" value="1"/>
</dbReference>
<evidence type="ECO:0000256" key="4">
    <source>
        <dbReference type="ARBA" id="ARBA00022827"/>
    </source>
</evidence>
<keyword evidence="13" id="KW-1185">Reference proteome</keyword>
<evidence type="ECO:0000256" key="9">
    <source>
        <dbReference type="RuleBase" id="RU003691"/>
    </source>
</evidence>
<reference evidence="13" key="1">
    <citation type="journal article" date="2019" name="Int. J. Syst. Evol. Microbiol.">
        <title>The Global Catalogue of Microorganisms (GCM) 10K type strain sequencing project: providing services to taxonomists for standard genome sequencing and annotation.</title>
        <authorList>
            <consortium name="The Broad Institute Genomics Platform"/>
            <consortium name="The Broad Institute Genome Sequencing Center for Infectious Disease"/>
            <person name="Wu L."/>
            <person name="Ma J."/>
        </authorList>
    </citation>
    <scope>NUCLEOTIDE SEQUENCE [LARGE SCALE GENOMIC DNA]</scope>
    <source>
        <strain evidence="13">JCM 12165</strain>
    </source>
</reference>
<gene>
    <name evidence="12" type="ORF">ACFO4L_17225</name>
</gene>
<dbReference type="InterPro" id="IPR036188">
    <property type="entry name" value="FAD/NAD-bd_sf"/>
</dbReference>
<evidence type="ECO:0000256" key="7">
    <source>
        <dbReference type="ARBA" id="ARBA00023157"/>
    </source>
</evidence>
<feature type="domain" description="Pyridine nucleotide-disulphide oxidoreductase dimerisation" evidence="10">
    <location>
        <begin position="340"/>
        <end position="445"/>
    </location>
</feature>
<dbReference type="Proteomes" id="UP001595896">
    <property type="component" value="Unassembled WGS sequence"/>
</dbReference>
<evidence type="ECO:0000313" key="12">
    <source>
        <dbReference type="EMBL" id="MFC4738317.1"/>
    </source>
</evidence>
<dbReference type="InterPro" id="IPR004099">
    <property type="entry name" value="Pyr_nucl-diS_OxRdtase_dimer"/>
</dbReference>
<comment type="caution">
    <text evidence="12">The sequence shown here is derived from an EMBL/GenBank/DDBJ whole genome shotgun (WGS) entry which is preliminary data.</text>
</comment>
<organism evidence="12 13">
    <name type="scientific">Bacillus daqingensis</name>
    <dbReference type="NCBI Taxonomy" id="872396"/>
    <lineage>
        <taxon>Bacteria</taxon>
        <taxon>Bacillati</taxon>
        <taxon>Bacillota</taxon>
        <taxon>Bacilli</taxon>
        <taxon>Bacillales</taxon>
        <taxon>Bacillaceae</taxon>
        <taxon>Bacillus</taxon>
    </lineage>
</organism>
<evidence type="ECO:0000256" key="8">
    <source>
        <dbReference type="ARBA" id="ARBA00023284"/>
    </source>
</evidence>
<keyword evidence="8 9" id="KW-0676">Redox-active center</keyword>
<dbReference type="PIRSF" id="PIRSF000350">
    <property type="entry name" value="Mercury_reductase_MerA"/>
    <property type="match status" value="1"/>
</dbReference>
<dbReference type="SUPFAM" id="SSF55424">
    <property type="entry name" value="FAD/NAD-linked reductases, dimerisation (C-terminal) domain"/>
    <property type="match status" value="1"/>
</dbReference>
<evidence type="ECO:0000313" key="13">
    <source>
        <dbReference type="Proteomes" id="UP001595896"/>
    </source>
</evidence>
<dbReference type="EC" id="1.-.-.-" evidence="12"/>
<keyword evidence="7" id="KW-1015">Disulfide bond</keyword>
<dbReference type="SUPFAM" id="SSF51905">
    <property type="entry name" value="FAD/NAD(P)-binding domain"/>
    <property type="match status" value="1"/>
</dbReference>
<dbReference type="RefSeq" id="WP_377910902.1">
    <property type="nucleotide sequence ID" value="NZ_JBHSGK010000021.1"/>
</dbReference>
<comment type="cofactor">
    <cofactor evidence="1">
        <name>FAD</name>
        <dbReference type="ChEBI" id="CHEBI:57692"/>
    </cofactor>
</comment>
<proteinExistence type="inferred from homology"/>
<protein>
    <submittedName>
        <fullName evidence="12">Dihydrolipoyl dehydrogenase family protein</fullName>
        <ecNumber evidence="12">1.-.-.-</ecNumber>
    </submittedName>
</protein>
<evidence type="ECO:0000256" key="5">
    <source>
        <dbReference type="ARBA" id="ARBA00022857"/>
    </source>
</evidence>
<keyword evidence="6 9" id="KW-0560">Oxidoreductase</keyword>
<dbReference type="PANTHER" id="PTHR43014">
    <property type="entry name" value="MERCURIC REDUCTASE"/>
    <property type="match status" value="1"/>
</dbReference>
<dbReference type="InterPro" id="IPR012999">
    <property type="entry name" value="Pyr_OxRdtase_I_AS"/>
</dbReference>
<dbReference type="InterPro" id="IPR016156">
    <property type="entry name" value="FAD/NAD-linked_Rdtase_dimer_sf"/>
</dbReference>
<sequence>MKYDVIVIGGGSGGLTVASGAARFGAKTALVEKEPQLGGDCLHYGCVPSKALIAASREVHDARQAAERFGISVSGRPDWKKVTASIQQAVDSIQEHDSHERFQREGIDVFTGEASFAGGNRIVLKDGTSLEAEKIVIATGSSPAIPPIEGIEQIRVLTNESVFYTSQFPEKVVMVGGGPIGLEMAQALSRLGSELTVLENSDHLLIKEDREIADRAVAQFRKELRILTGTKASRVYRDGAKTFVETEGRYSESIEADALFIAAGRKPNSESLMVQKAGLSLTEGGSVKVNDKLQTEAANIYAVGDVNGRFPFTHGAGEEGKIVIANALFGLGRKIKYDNMPWCFYTDPEIFHLGLTEAEAAEQTGGDYEVYRGSSADRMIAEGDSDSFVKMITKRDGTILGAHALGRNASDWMQTVVLMKSKGHPLKDLSSITHPYPARTEIVKQTSDAWWTKKLFQSPLTGLSKKALQAKRSFKTKRS</sequence>
<accession>A0ABV9NYF9</accession>
<dbReference type="GO" id="GO:0016491">
    <property type="term" value="F:oxidoreductase activity"/>
    <property type="evidence" value="ECO:0007669"/>
    <property type="project" value="UniProtKB-KW"/>
</dbReference>
<dbReference type="PRINTS" id="PR00368">
    <property type="entry name" value="FADPNR"/>
</dbReference>
<evidence type="ECO:0000259" key="11">
    <source>
        <dbReference type="Pfam" id="PF07992"/>
    </source>
</evidence>
<dbReference type="Pfam" id="PF02852">
    <property type="entry name" value="Pyr_redox_dim"/>
    <property type="match status" value="1"/>
</dbReference>
<dbReference type="PRINTS" id="PR00411">
    <property type="entry name" value="PNDRDTASEI"/>
</dbReference>